<dbReference type="SUPFAM" id="SSF51445">
    <property type="entry name" value="(Trans)glycosidases"/>
    <property type="match status" value="1"/>
</dbReference>
<dbReference type="PANTHER" id="PTHR43053:SF3">
    <property type="entry name" value="ALPHA-GALACTOSIDASE C-RELATED"/>
    <property type="match status" value="1"/>
</dbReference>
<protein>
    <recommendedName>
        <fullName evidence="2">alpha-galactosidase</fullName>
        <ecNumber evidence="2">3.2.1.22</ecNumber>
    </recommendedName>
</protein>
<reference evidence="9" key="1">
    <citation type="submission" date="2020-05" db="EMBL/GenBank/DDBJ databases">
        <authorList>
            <person name="Chiriac C."/>
            <person name="Salcher M."/>
            <person name="Ghai R."/>
            <person name="Kavagutti S V."/>
        </authorList>
    </citation>
    <scope>NUCLEOTIDE SEQUENCE</scope>
</reference>
<dbReference type="EC" id="3.2.1.22" evidence="2"/>
<dbReference type="Pfam" id="PF02065">
    <property type="entry name" value="Melibiase"/>
    <property type="match status" value="1"/>
</dbReference>
<evidence type="ECO:0000256" key="1">
    <source>
        <dbReference type="ARBA" id="ARBA00001255"/>
    </source>
</evidence>
<evidence type="ECO:0000256" key="2">
    <source>
        <dbReference type="ARBA" id="ARBA00012755"/>
    </source>
</evidence>
<evidence type="ECO:0000256" key="3">
    <source>
        <dbReference type="ARBA" id="ARBA00022801"/>
    </source>
</evidence>
<dbReference type="EMBL" id="CAFBRY010000014">
    <property type="protein sequence ID" value="CAB5143976.1"/>
    <property type="molecule type" value="Genomic_DNA"/>
</dbReference>
<dbReference type="InterPro" id="IPR031705">
    <property type="entry name" value="Glyco_hydro_36_C"/>
</dbReference>
<dbReference type="Pfam" id="PF16874">
    <property type="entry name" value="Glyco_hydro_36C"/>
    <property type="match status" value="1"/>
</dbReference>
<dbReference type="Gene3D" id="2.60.40.1180">
    <property type="entry name" value="Golgi alpha-mannosidase II"/>
    <property type="match status" value="1"/>
</dbReference>
<dbReference type="PRINTS" id="PR00743">
    <property type="entry name" value="GLHYDRLASE36"/>
</dbReference>
<dbReference type="GO" id="GO:0004557">
    <property type="term" value="F:alpha-galactosidase activity"/>
    <property type="evidence" value="ECO:0007669"/>
    <property type="project" value="UniProtKB-EC"/>
</dbReference>
<gene>
    <name evidence="8" type="ORF">UFOPK2731_00469</name>
    <name evidence="9" type="ORF">UFOPK3161_00725</name>
    <name evidence="7" type="ORF">UFOPK3962_00701</name>
    <name evidence="10" type="ORF">UFOPK4427_00674</name>
</gene>
<evidence type="ECO:0000313" key="7">
    <source>
        <dbReference type="EMBL" id="CAB4337544.1"/>
    </source>
</evidence>
<proteinExistence type="predicted"/>
<dbReference type="GO" id="GO:0016052">
    <property type="term" value="P:carbohydrate catabolic process"/>
    <property type="evidence" value="ECO:0007669"/>
    <property type="project" value="InterPro"/>
</dbReference>
<dbReference type="Gene3D" id="3.20.20.70">
    <property type="entry name" value="Aldolase class I"/>
    <property type="match status" value="1"/>
</dbReference>
<dbReference type="EMBL" id="CAEZYO010000009">
    <property type="protein sequence ID" value="CAB4725209.1"/>
    <property type="molecule type" value="Genomic_DNA"/>
</dbReference>
<organism evidence="9">
    <name type="scientific">freshwater metagenome</name>
    <dbReference type="NCBI Taxonomy" id="449393"/>
    <lineage>
        <taxon>unclassified sequences</taxon>
        <taxon>metagenomes</taxon>
        <taxon>ecological metagenomes</taxon>
    </lineage>
</organism>
<evidence type="ECO:0000259" key="5">
    <source>
        <dbReference type="Pfam" id="PF16874"/>
    </source>
</evidence>
<accession>A0A6J6ZPC7</accession>
<comment type="catalytic activity">
    <reaction evidence="1">
        <text>Hydrolysis of terminal, non-reducing alpha-D-galactose residues in alpha-D-galactosides, including galactose oligosaccharides, galactomannans and galactolipids.</text>
        <dbReference type="EC" id="3.2.1.22"/>
    </reaction>
</comment>
<keyword evidence="4" id="KW-0326">Glycosidase</keyword>
<dbReference type="InterPro" id="IPR031704">
    <property type="entry name" value="Glyco_hydro_36_N"/>
</dbReference>
<dbReference type="InterPro" id="IPR038417">
    <property type="entry name" value="Alpga-gal_N_sf"/>
</dbReference>
<evidence type="ECO:0000313" key="9">
    <source>
        <dbReference type="EMBL" id="CAB4823621.1"/>
    </source>
</evidence>
<dbReference type="EMBL" id="CAFABC010000014">
    <property type="protein sequence ID" value="CAB4823621.1"/>
    <property type="molecule type" value="Genomic_DNA"/>
</dbReference>
<sequence length="700" mass="77816">MTKQSAILSAPTSSLLIEVVNGALVIRHWGAPVLGENHDIATASRTSIANSSWDEPQFPGLMRESARGFLGRPALSGHRNGSAWSTKFEVTDFHHQVNHCAITLRDFHAQLEVSITFDLDTFGVLTQKATLKNIGDSDYVVNEFIHWLPLPQEATQTLDFAGRWSNERQPQRRDIQTGTWVRESREGRSGHNFSIADIALTAQTSFQSGSAWATSIAWSGNSHYLVERGFDGQQSIGAGELLLPGEVVLASQETYEAPTLIAVYSSQGLDGISSAFHSHLRARDSHPKRPRPLTLNMWEALYFDHDENKIKALVDVAVQVGVERVVLDDGWFHSRRNDRAGLGDWVIDPAVWPQGLTPIIEYINSKGIEFGLWFEGEMVNPDSDLYRAHPEWILHEGDRIPPLWRHQLVLDLGHESAYNHVLEQTSAVLSAHNIVYIKWDHNRTLVDAGHLGHAGVRRQTQAIYRLFAELKKRHPGLEIESCASGGARIDLGVIDYVDRFWTSDNNDALERQTIQRWTSQVIPPELLGTHIGPTHGHQTGRTLELSMRAVTALFGHAGIEWNITEATPDERKHLATWAAYYKENRALLHSGKSIRVDYPDEHGYLYGVIAKDTKKSIFAYVQLTPTGAIHPAGLKFPGLDASATYSVKAVYPAGKPRFMLISPPEWMQGITMSGSALATIGLTAPILAPANAFVIEIIKL</sequence>
<dbReference type="InterPro" id="IPR050985">
    <property type="entry name" value="Alpha-glycosidase_related"/>
</dbReference>
<dbReference type="FunFam" id="3.20.20.70:FF:000118">
    <property type="entry name" value="Alpha-galactosidase"/>
    <property type="match status" value="1"/>
</dbReference>
<dbReference type="InterPro" id="IPR017853">
    <property type="entry name" value="GH"/>
</dbReference>
<dbReference type="InterPro" id="IPR002252">
    <property type="entry name" value="Glyco_hydro_36"/>
</dbReference>
<dbReference type="AlphaFoldDB" id="A0A6J6ZPC7"/>
<feature type="domain" description="Glycosyl hydrolase family 36 C-terminal" evidence="5">
    <location>
        <begin position="608"/>
        <end position="686"/>
    </location>
</feature>
<dbReference type="CDD" id="cd14791">
    <property type="entry name" value="GH36"/>
    <property type="match status" value="1"/>
</dbReference>
<name>A0A6J6ZPC7_9ZZZZ</name>
<dbReference type="PANTHER" id="PTHR43053">
    <property type="entry name" value="GLYCOSIDASE FAMILY 31"/>
    <property type="match status" value="1"/>
</dbReference>
<keyword evidence="3" id="KW-0378">Hydrolase</keyword>
<dbReference type="PROSITE" id="PS00512">
    <property type="entry name" value="ALPHA_GALACTOSIDASE"/>
    <property type="match status" value="1"/>
</dbReference>
<feature type="domain" description="Glycosyl hydrolase family 36 N-terminal" evidence="6">
    <location>
        <begin position="23"/>
        <end position="249"/>
    </location>
</feature>
<dbReference type="Gene3D" id="2.70.98.60">
    <property type="entry name" value="alpha-galactosidase from lactobacil brevis"/>
    <property type="match status" value="1"/>
</dbReference>
<evidence type="ECO:0000259" key="6">
    <source>
        <dbReference type="Pfam" id="PF16875"/>
    </source>
</evidence>
<evidence type="ECO:0000256" key="4">
    <source>
        <dbReference type="ARBA" id="ARBA00023295"/>
    </source>
</evidence>
<dbReference type="InterPro" id="IPR013785">
    <property type="entry name" value="Aldolase_TIM"/>
</dbReference>
<dbReference type="InterPro" id="IPR000111">
    <property type="entry name" value="Glyco_hydro_27/36_CS"/>
</dbReference>
<dbReference type="PIRSF" id="PIRSF005536">
    <property type="entry name" value="Agal"/>
    <property type="match status" value="1"/>
</dbReference>
<dbReference type="Pfam" id="PF16875">
    <property type="entry name" value="Glyco_hydro_36N"/>
    <property type="match status" value="1"/>
</dbReference>
<dbReference type="InterPro" id="IPR013780">
    <property type="entry name" value="Glyco_hydro_b"/>
</dbReference>
<evidence type="ECO:0000313" key="10">
    <source>
        <dbReference type="EMBL" id="CAB5143976.1"/>
    </source>
</evidence>
<evidence type="ECO:0000313" key="8">
    <source>
        <dbReference type="EMBL" id="CAB4725209.1"/>
    </source>
</evidence>
<dbReference type="EMBL" id="CAESAH010000015">
    <property type="protein sequence ID" value="CAB4337544.1"/>
    <property type="molecule type" value="Genomic_DNA"/>
</dbReference>